<feature type="region of interest" description="Disordered" evidence="10">
    <location>
        <begin position="301"/>
        <end position="327"/>
    </location>
</feature>
<evidence type="ECO:0000313" key="13">
    <source>
        <dbReference type="Proteomes" id="UP000823521"/>
    </source>
</evidence>
<evidence type="ECO:0000256" key="6">
    <source>
        <dbReference type="ARBA" id="ARBA00022801"/>
    </source>
</evidence>
<name>A0ABS3VZE8_MICEH</name>
<dbReference type="NCBIfam" id="TIGR03919">
    <property type="entry name" value="T7SS_EccB"/>
    <property type="match status" value="1"/>
</dbReference>
<reference evidence="12 13" key="1">
    <citation type="submission" date="2019-12" db="EMBL/GenBank/DDBJ databases">
        <title>Whole genome sequencing of endophytic Actinobacterium Micromonospora sp. MPMI6T.</title>
        <authorList>
            <person name="Evv R."/>
            <person name="Podile A.R."/>
        </authorList>
    </citation>
    <scope>NUCLEOTIDE SEQUENCE [LARGE SCALE GENOMIC DNA]</scope>
    <source>
        <strain evidence="12 13">MPMI6</strain>
    </source>
</reference>
<accession>A0ABS3VZE8</accession>
<gene>
    <name evidence="12" type="primary">eccB</name>
    <name evidence="12" type="ORF">GSF22_28290</name>
</gene>
<evidence type="ECO:0000256" key="1">
    <source>
        <dbReference type="ARBA" id="ARBA00004162"/>
    </source>
</evidence>
<keyword evidence="9 11" id="KW-0472">Membrane</keyword>
<comment type="subcellular location">
    <subcellularLocation>
        <location evidence="1">Cell membrane</location>
        <topology evidence="1">Single-pass membrane protein</topology>
    </subcellularLocation>
</comment>
<evidence type="ECO:0000256" key="2">
    <source>
        <dbReference type="ARBA" id="ARBA00008149"/>
    </source>
</evidence>
<evidence type="ECO:0000256" key="4">
    <source>
        <dbReference type="ARBA" id="ARBA00022692"/>
    </source>
</evidence>
<dbReference type="InterPro" id="IPR044857">
    <property type="entry name" value="T7SS_EccB_R1"/>
</dbReference>
<comment type="similarity">
    <text evidence="2">Belongs to the EccB family.</text>
</comment>
<feature type="non-terminal residue" evidence="12">
    <location>
        <position position="327"/>
    </location>
</feature>
<dbReference type="InterPro" id="IPR042485">
    <property type="entry name" value="T7SS_EccB_R3"/>
</dbReference>
<evidence type="ECO:0000256" key="10">
    <source>
        <dbReference type="SAM" id="MobiDB-lite"/>
    </source>
</evidence>
<dbReference type="InterPro" id="IPR007795">
    <property type="entry name" value="T7SS_EccB"/>
</dbReference>
<comment type="caution">
    <text evidence="12">The sequence shown here is derived from an EMBL/GenBank/DDBJ whole genome shotgun (WGS) entry which is preliminary data.</text>
</comment>
<evidence type="ECO:0000256" key="5">
    <source>
        <dbReference type="ARBA" id="ARBA00022741"/>
    </source>
</evidence>
<keyword evidence="4 11" id="KW-0812">Transmembrane</keyword>
<keyword evidence="5" id="KW-0547">Nucleotide-binding</keyword>
<dbReference type="PANTHER" id="PTHR40765">
    <property type="entry name" value="ESX-2 SECRETION SYSTEM ATPASE ECCB2"/>
    <property type="match status" value="1"/>
</dbReference>
<keyword evidence="8 11" id="KW-1133">Transmembrane helix</keyword>
<keyword evidence="6" id="KW-0378">Hydrolase</keyword>
<dbReference type="PANTHER" id="PTHR40765:SF2">
    <property type="entry name" value="ESX-2 SECRETION SYSTEM ATPASE ECCB2"/>
    <property type="match status" value="1"/>
</dbReference>
<evidence type="ECO:0000256" key="11">
    <source>
        <dbReference type="SAM" id="Phobius"/>
    </source>
</evidence>
<feature type="transmembrane region" description="Helical" evidence="11">
    <location>
        <begin position="38"/>
        <end position="61"/>
    </location>
</feature>
<dbReference type="Gene3D" id="2.40.50.910">
    <property type="entry name" value="Type VII secretion system EccB, repeat 3 domain"/>
    <property type="match status" value="1"/>
</dbReference>
<dbReference type="EMBL" id="WVUH01000362">
    <property type="protein sequence ID" value="MBO4209861.1"/>
    <property type="molecule type" value="Genomic_DNA"/>
</dbReference>
<dbReference type="Proteomes" id="UP000823521">
    <property type="component" value="Unassembled WGS sequence"/>
</dbReference>
<keyword evidence="3" id="KW-1003">Cell membrane</keyword>
<proteinExistence type="inferred from homology"/>
<evidence type="ECO:0000256" key="8">
    <source>
        <dbReference type="ARBA" id="ARBA00022989"/>
    </source>
</evidence>
<evidence type="ECO:0000256" key="9">
    <source>
        <dbReference type="ARBA" id="ARBA00023136"/>
    </source>
</evidence>
<sequence>MATRRDQLQSYQFMTQRVISALVMRETDPQQSPLRRGIGAVFGGLMVAVLVAAGFGIYGILTKVGSGKWKVSGSVVIEKETGASFVYLDGVLHPTLNYASAMLAAGRPNPQVFRVAGNSLGTVPRGTTVGIAGAPDSLPTAKSRVGLPWTVCATPGTDSSGRGTSTVALAVARVPAGGRQLGDEGLLVSDATQGMTYLVWQGRRHLVQESRTVVPALFGAVNPTPAGTAWLNALPAGVDIEAIRFPDRGERSPAVPGQKIGDILLATTASGPQHYLVLDDGLAPVTPVQVAILRAGQPVEPTPATMAEVTAAPKSARRRQPAGQAPP</sequence>
<organism evidence="12 13">
    <name type="scientific">Micromonospora echinofusca</name>
    <dbReference type="NCBI Taxonomy" id="47858"/>
    <lineage>
        <taxon>Bacteria</taxon>
        <taxon>Bacillati</taxon>
        <taxon>Actinomycetota</taxon>
        <taxon>Actinomycetes</taxon>
        <taxon>Micromonosporales</taxon>
        <taxon>Micromonosporaceae</taxon>
        <taxon>Micromonospora</taxon>
    </lineage>
</organism>
<keyword evidence="7" id="KW-0067">ATP-binding</keyword>
<evidence type="ECO:0000313" key="12">
    <source>
        <dbReference type="EMBL" id="MBO4209861.1"/>
    </source>
</evidence>
<evidence type="ECO:0000256" key="7">
    <source>
        <dbReference type="ARBA" id="ARBA00022840"/>
    </source>
</evidence>
<dbReference type="RefSeq" id="WP_208816840.1">
    <property type="nucleotide sequence ID" value="NZ_WVUH01000362.1"/>
</dbReference>
<dbReference type="Gene3D" id="3.30.2390.20">
    <property type="entry name" value="Type VII secretion system EccB, repeat 1 domain"/>
    <property type="match status" value="1"/>
</dbReference>
<protein>
    <submittedName>
        <fullName evidence="12">Type VII secretion protein EccB</fullName>
    </submittedName>
</protein>
<keyword evidence="13" id="KW-1185">Reference proteome</keyword>
<dbReference type="Pfam" id="PF05108">
    <property type="entry name" value="T7SS_ESX1_EccB"/>
    <property type="match status" value="1"/>
</dbReference>
<evidence type="ECO:0000256" key="3">
    <source>
        <dbReference type="ARBA" id="ARBA00022475"/>
    </source>
</evidence>